<gene>
    <name evidence="1" type="ORF">SAMN05444921_12125</name>
</gene>
<accession>A0A1G9Z9T2</accession>
<organism evidence="1 2">
    <name type="scientific">Streptomyces wuyuanensis</name>
    <dbReference type="NCBI Taxonomy" id="1196353"/>
    <lineage>
        <taxon>Bacteria</taxon>
        <taxon>Bacillati</taxon>
        <taxon>Actinomycetota</taxon>
        <taxon>Actinomycetes</taxon>
        <taxon>Kitasatosporales</taxon>
        <taxon>Streptomycetaceae</taxon>
        <taxon>Streptomyces</taxon>
    </lineage>
</organism>
<proteinExistence type="predicted"/>
<dbReference type="Proteomes" id="UP000199063">
    <property type="component" value="Unassembled WGS sequence"/>
</dbReference>
<dbReference type="GO" id="GO:0005975">
    <property type="term" value="P:carbohydrate metabolic process"/>
    <property type="evidence" value="ECO:0007669"/>
    <property type="project" value="UniProtKB-ARBA"/>
</dbReference>
<dbReference type="RefSeq" id="WP_093659275.1">
    <property type="nucleotide sequence ID" value="NZ_FNHI01000021.1"/>
</dbReference>
<dbReference type="GeneID" id="40832608"/>
<dbReference type="Gene3D" id="1.10.3230.30">
    <property type="entry name" value="Phage gp6-like head-tail connector protein"/>
    <property type="match status" value="1"/>
</dbReference>
<evidence type="ECO:0000313" key="1">
    <source>
        <dbReference type="EMBL" id="SDN17835.1"/>
    </source>
</evidence>
<name>A0A1G9Z9T2_9ACTN</name>
<dbReference type="Gene3D" id="2.60.40.10">
    <property type="entry name" value="Immunoglobulins"/>
    <property type="match status" value="1"/>
</dbReference>
<dbReference type="OrthoDB" id="4940937at2"/>
<dbReference type="InterPro" id="IPR013783">
    <property type="entry name" value="Ig-like_fold"/>
</dbReference>
<protein>
    <submittedName>
        <fullName evidence="1">Uncharacterized protein</fullName>
    </submittedName>
</protein>
<reference evidence="2" key="1">
    <citation type="submission" date="2016-10" db="EMBL/GenBank/DDBJ databases">
        <authorList>
            <person name="Varghese N."/>
            <person name="Submissions S."/>
        </authorList>
    </citation>
    <scope>NUCLEOTIDE SEQUENCE [LARGE SCALE GENOMIC DNA]</scope>
    <source>
        <strain evidence="2">CGMCC 4.7042</strain>
    </source>
</reference>
<dbReference type="AlphaFoldDB" id="A0A1G9Z9T2"/>
<dbReference type="CDD" id="cd08054">
    <property type="entry name" value="gp6"/>
    <property type="match status" value="1"/>
</dbReference>
<dbReference type="EMBL" id="FNHI01000021">
    <property type="protein sequence ID" value="SDN17835.1"/>
    <property type="molecule type" value="Genomic_DNA"/>
</dbReference>
<dbReference type="STRING" id="1196353.SAMN05444921_12125"/>
<sequence>MPFDLGAVVPLGTQVKDSGGTLANAGAMALTITLPDGTTSSVSPVTPASTGVYTYDYSTTQAGRHTVRWVATGVNAGAYTDSFDVREAAPPGILSLADAKRHLNLTTTTDDDEVRGWIEAVTAGIEGLCGPVVVRSVTEQHDVRYTRLLALRQTPVLALTSVEPVLTGGTSYTVGDLDVDTVTGIVRRLNGSSFLGPLEVTYTAGRRIVPAAMTAAARIILQHLWRTQQGPGRPQLGTGDFDVSEPIAGWGYAVPNRALQLLEPHRLPPGVG</sequence>
<keyword evidence="2" id="KW-1185">Reference proteome</keyword>
<evidence type="ECO:0000313" key="2">
    <source>
        <dbReference type="Proteomes" id="UP000199063"/>
    </source>
</evidence>